<dbReference type="Pfam" id="PF00534">
    <property type="entry name" value="Glycos_transf_1"/>
    <property type="match status" value="1"/>
</dbReference>
<dbReference type="GO" id="GO:1901135">
    <property type="term" value="P:carbohydrate derivative metabolic process"/>
    <property type="evidence" value="ECO:0007669"/>
    <property type="project" value="UniProtKB-ARBA"/>
</dbReference>
<dbReference type="InterPro" id="IPR028098">
    <property type="entry name" value="Glyco_trans_4-like_N"/>
</dbReference>
<feature type="domain" description="Glycosyl transferase family 1" evidence="1">
    <location>
        <begin position="184"/>
        <end position="337"/>
    </location>
</feature>
<accession>A0A9W4R403</accession>
<keyword evidence="3" id="KW-0808">Transferase</keyword>
<sequence length="356" mass="40054">MIKKICIVIPSLIGGGAEKNALLMASELSALGHIVTVLYFYKAHDNFDFNNQIDFICIGKKNNPVADIINIRKAIKDYRPSCVISFLDVINIYTYFAILNIRGIRFIANERSNPFEHLPKQRFGSFKLALLGHVYRHADKVLSNSKFTANQLVNKFKINSNKVDFLYNPINIEGETSSLREGGKILAVGRLSKEKDYPTLLKAVHHLVNKLKLTDFTLTIAGKGPLEDELKQLAVDLGIVQYINFIGFSNDIPSLMRSHDIYVLSSLYEGFPNTLLEAMSFGMAVIATDCVSGPSEVVIDGKNGFLIDINDSKSLAIYIEKLLSNRTMRETFAHNAINSLNYFSFEAYVKKMRNFF</sequence>
<proteinExistence type="predicted"/>
<dbReference type="Proteomes" id="UP001152447">
    <property type="component" value="Unassembled WGS sequence"/>
</dbReference>
<comment type="caution">
    <text evidence="3">The sequence shown here is derived from an EMBL/GenBank/DDBJ whole genome shotgun (WGS) entry which is preliminary data.</text>
</comment>
<dbReference type="InterPro" id="IPR001296">
    <property type="entry name" value="Glyco_trans_1"/>
</dbReference>
<dbReference type="PANTHER" id="PTHR12526">
    <property type="entry name" value="GLYCOSYLTRANSFERASE"/>
    <property type="match status" value="1"/>
</dbReference>
<dbReference type="GO" id="GO:0016757">
    <property type="term" value="F:glycosyltransferase activity"/>
    <property type="evidence" value="ECO:0007669"/>
    <property type="project" value="UniProtKB-KW"/>
</dbReference>
<evidence type="ECO:0000313" key="4">
    <source>
        <dbReference type="Proteomes" id="UP001152447"/>
    </source>
</evidence>
<dbReference type="EC" id="2.4.1.291" evidence="3"/>
<evidence type="ECO:0000259" key="1">
    <source>
        <dbReference type="Pfam" id="PF00534"/>
    </source>
</evidence>
<name>A0A9W4R403_PSEHA</name>
<dbReference type="RefSeq" id="WP_262977321.1">
    <property type="nucleotide sequence ID" value="NZ_CAMAPB010000074.1"/>
</dbReference>
<evidence type="ECO:0000313" key="3">
    <source>
        <dbReference type="EMBL" id="CAH9065468.1"/>
    </source>
</evidence>
<keyword evidence="4" id="KW-1185">Reference proteome</keyword>
<reference evidence="3" key="1">
    <citation type="submission" date="2022-07" db="EMBL/GenBank/DDBJ databases">
        <authorList>
            <person name="Criscuolo A."/>
        </authorList>
    </citation>
    <scope>NUCLEOTIDE SEQUENCE</scope>
    <source>
        <strain evidence="3">CIP103197</strain>
    </source>
</reference>
<dbReference type="SUPFAM" id="SSF53756">
    <property type="entry name" value="UDP-Glycosyltransferase/glycogen phosphorylase"/>
    <property type="match status" value="1"/>
</dbReference>
<keyword evidence="3" id="KW-0328">Glycosyltransferase</keyword>
<feature type="domain" description="Glycosyltransferase subfamily 4-like N-terminal" evidence="2">
    <location>
        <begin position="15"/>
        <end position="173"/>
    </location>
</feature>
<dbReference type="EMBL" id="CAMAPB010000074">
    <property type="protein sequence ID" value="CAH9065468.1"/>
    <property type="molecule type" value="Genomic_DNA"/>
</dbReference>
<gene>
    <name evidence="3" type="primary">pglJ_2</name>
    <name evidence="3" type="ORF">PSEHALCIP103_03385</name>
</gene>
<evidence type="ECO:0000259" key="2">
    <source>
        <dbReference type="Pfam" id="PF13439"/>
    </source>
</evidence>
<dbReference type="Pfam" id="PF13439">
    <property type="entry name" value="Glyco_transf_4"/>
    <property type="match status" value="1"/>
</dbReference>
<dbReference type="Gene3D" id="3.40.50.2000">
    <property type="entry name" value="Glycogen Phosphorylase B"/>
    <property type="match status" value="2"/>
</dbReference>
<organism evidence="3 4">
    <name type="scientific">Pseudoalteromonas haloplanktis</name>
    <name type="common">Alteromonas haloplanktis</name>
    <dbReference type="NCBI Taxonomy" id="228"/>
    <lineage>
        <taxon>Bacteria</taxon>
        <taxon>Pseudomonadati</taxon>
        <taxon>Pseudomonadota</taxon>
        <taxon>Gammaproteobacteria</taxon>
        <taxon>Alteromonadales</taxon>
        <taxon>Pseudoalteromonadaceae</taxon>
        <taxon>Pseudoalteromonas</taxon>
    </lineage>
</organism>
<dbReference type="AlphaFoldDB" id="A0A9W4R403"/>
<protein>
    <submittedName>
        <fullName evidence="3">N-acetylgalactosamine-N, N'-diacetylbacillosaminyl-diphospho-undecaprenol 4-alpha-N-acetylgalactosaminyltransferase</fullName>
        <ecNumber evidence="3">2.4.1.291</ecNumber>
    </submittedName>
</protein>